<dbReference type="RefSeq" id="XP_004258514.1">
    <property type="nucleotide sequence ID" value="XM_004258466.1"/>
</dbReference>
<dbReference type="SUPFAM" id="SSF57184">
    <property type="entry name" value="Growth factor receptor domain"/>
    <property type="match status" value="2"/>
</dbReference>
<dbReference type="Gene3D" id="2.10.220.10">
    <property type="entry name" value="Hormone Receptor, Insulin-like Growth Factor Receptor 1, Chain A, domain 2"/>
    <property type="match status" value="1"/>
</dbReference>
<dbReference type="KEGG" id="eiv:EIN_521700"/>
<feature type="non-terminal residue" evidence="2">
    <location>
        <position position="1"/>
    </location>
</feature>
<protein>
    <submittedName>
        <fullName evidence="2">Tyrosine kinase, putative</fullName>
    </submittedName>
</protein>
<organism evidence="2 3">
    <name type="scientific">Entamoeba invadens IP1</name>
    <dbReference type="NCBI Taxonomy" id="370355"/>
    <lineage>
        <taxon>Eukaryota</taxon>
        <taxon>Amoebozoa</taxon>
        <taxon>Evosea</taxon>
        <taxon>Archamoebae</taxon>
        <taxon>Mastigamoebida</taxon>
        <taxon>Entamoebidae</taxon>
        <taxon>Entamoeba</taxon>
    </lineage>
</organism>
<reference evidence="2 3" key="1">
    <citation type="submission" date="2012-10" db="EMBL/GenBank/DDBJ databases">
        <authorList>
            <person name="Zafar N."/>
            <person name="Inman J."/>
            <person name="Hall N."/>
            <person name="Lorenzi H."/>
            <person name="Caler E."/>
        </authorList>
    </citation>
    <scope>NUCLEOTIDE SEQUENCE [LARGE SCALE GENOMIC DNA]</scope>
    <source>
        <strain evidence="2 3">IP1</strain>
    </source>
</reference>
<evidence type="ECO:0000313" key="2">
    <source>
        <dbReference type="EMBL" id="ELP91743.1"/>
    </source>
</evidence>
<keyword evidence="1" id="KW-1133">Transmembrane helix</keyword>
<keyword evidence="3" id="KW-1185">Reference proteome</keyword>
<dbReference type="AlphaFoldDB" id="A0A0A1UFM2"/>
<name>A0A0A1UFM2_ENTIV</name>
<keyword evidence="1" id="KW-0812">Transmembrane</keyword>
<gene>
    <name evidence="2" type="ORF">EIN_521700</name>
</gene>
<dbReference type="InterPro" id="IPR006212">
    <property type="entry name" value="Furin_repeat"/>
</dbReference>
<dbReference type="InterPro" id="IPR053215">
    <property type="entry name" value="TKL_Ser/Thr_kinase"/>
</dbReference>
<dbReference type="Proteomes" id="UP000014680">
    <property type="component" value="Unassembled WGS sequence"/>
</dbReference>
<keyword evidence="2" id="KW-0808">Transferase</keyword>
<dbReference type="GeneID" id="14890727"/>
<dbReference type="SMART" id="SM00261">
    <property type="entry name" value="FU"/>
    <property type="match status" value="6"/>
</dbReference>
<dbReference type="PANTHER" id="PTHR45756:SF1">
    <property type="entry name" value="PROTEIN KINASE DOMAIN CONTAINING PROTEIN"/>
    <property type="match status" value="1"/>
</dbReference>
<dbReference type="EMBL" id="KB206450">
    <property type="protein sequence ID" value="ELP91743.1"/>
    <property type="molecule type" value="Genomic_DNA"/>
</dbReference>
<accession>A0A0A1UFM2</accession>
<evidence type="ECO:0000313" key="3">
    <source>
        <dbReference type="Proteomes" id="UP000014680"/>
    </source>
</evidence>
<feature type="transmembrane region" description="Helical" evidence="1">
    <location>
        <begin position="476"/>
        <end position="503"/>
    </location>
</feature>
<keyword evidence="1" id="KW-0472">Membrane</keyword>
<keyword evidence="2" id="KW-0418">Kinase</keyword>
<dbReference type="VEuPathDB" id="AmoebaDB:EIN_521700"/>
<evidence type="ECO:0000256" key="1">
    <source>
        <dbReference type="SAM" id="Phobius"/>
    </source>
</evidence>
<dbReference type="OrthoDB" id="30378at2759"/>
<dbReference type="PANTHER" id="PTHR45756">
    <property type="entry name" value="PALMITOYLTRANSFERASE"/>
    <property type="match status" value="1"/>
</dbReference>
<dbReference type="InterPro" id="IPR009030">
    <property type="entry name" value="Growth_fac_rcpt_cys_sf"/>
</dbReference>
<sequence length="510" mass="57164">STMTKCLFCENSRLLPDNMCHINNCVAYDYNGRCLACAKNYLLNTSGFCEISINCLYGYDNNCLKCAKDYILNNGSCVLKQENCLITDGVLCRKCGSGVIFGKCDICSSGCIHCDGTSKNECIVCATNYILVNGYCNKIENGMTNNKEMISCNNNLYIDDNQCYICSQKYNQVYLCDRQKIIQCEESYYINANENLCISTTCNNNETNEENNLCSSTISNCKHSINSKCLECESEYYLDSNNSCVIYNNLSYALNCEIFNHFGCIRCVEGYYLESNKTCSKCDTSLCQTCYSLTYCLTCSVNKFLSGHQCKSNENLIGKCNKFVTSGGCSECLEGYYKNGLDCYECDTSCSTCFSAPTKCLKCNSTNFKTTSGSCLPRSLLYESCDVEITENGCEKCKDGYYLVDSNQCQKCDSNCKTCYSFDMCLTCTSDKILVDSKCKNYSSINNCKAVSNSKCSKCTFWYTPSENGTFCVKKAVWWVILIIIVFTIAIIVGVFLIFTCLIKSYLKHT</sequence>
<proteinExistence type="predicted"/>
<dbReference type="GO" id="GO:0016301">
    <property type="term" value="F:kinase activity"/>
    <property type="evidence" value="ECO:0007669"/>
    <property type="project" value="UniProtKB-KW"/>
</dbReference>